<proteinExistence type="predicted"/>
<reference evidence="3" key="1">
    <citation type="journal article" date="2024" name="Algal Res.">
        <title>Biochemical, toxicological and genomic investigation of a high-biomass producing Limnothrix strain isolated from Italian shallow drinking water reservoir.</title>
        <authorList>
            <person name="Simonazzi M."/>
            <person name="Shishido T.K."/>
            <person name="Delbaje E."/>
            <person name="Wahlsten M."/>
            <person name="Fewer D.P."/>
            <person name="Sivonen K."/>
            <person name="Pezzolesi L."/>
            <person name="Pistocchi R."/>
        </authorList>
    </citation>
    <scope>NUCLEOTIDE SEQUENCE [LARGE SCALE GENOMIC DNA]</scope>
    <source>
        <strain evidence="3">LRLZ20PSL1</strain>
    </source>
</reference>
<keyword evidence="3" id="KW-1185">Reference proteome</keyword>
<dbReference type="InterPro" id="IPR002622">
    <property type="entry name" value="Transposase_14"/>
</dbReference>
<dbReference type="Pfam" id="PF01710">
    <property type="entry name" value="HTH_Tnp_IS630"/>
    <property type="match status" value="1"/>
</dbReference>
<protein>
    <submittedName>
        <fullName evidence="2">IS630 transposase-related protein</fullName>
    </submittedName>
</protein>
<comment type="caution">
    <text evidence="2">The sequence shown here is derived from an EMBL/GenBank/DDBJ whole genome shotgun (WGS) entry which is preliminary data.</text>
</comment>
<gene>
    <name evidence="2" type="ORF">VPK24_07890</name>
</gene>
<evidence type="ECO:0000259" key="1">
    <source>
        <dbReference type="Pfam" id="PF01710"/>
    </source>
</evidence>
<feature type="domain" description="Transposase Synechocystis PCC 6803" evidence="1">
    <location>
        <begin position="3"/>
        <end position="129"/>
    </location>
</feature>
<dbReference type="InterPro" id="IPR036388">
    <property type="entry name" value="WH-like_DNA-bd_sf"/>
</dbReference>
<dbReference type="EMBL" id="JAZAQF010000046">
    <property type="protein sequence ID" value="MFG3817555.1"/>
    <property type="molecule type" value="Genomic_DNA"/>
</dbReference>
<dbReference type="RefSeq" id="WP_393011968.1">
    <property type="nucleotide sequence ID" value="NZ_JAZAQF010000046.1"/>
</dbReference>
<dbReference type="Gene3D" id="1.10.10.10">
    <property type="entry name" value="Winged helix-like DNA-binding domain superfamily/Winged helix DNA-binding domain"/>
    <property type="match status" value="1"/>
</dbReference>
<organism evidence="2 3">
    <name type="scientific">Limnothrix redekei LRLZ20PSL1</name>
    <dbReference type="NCBI Taxonomy" id="3112953"/>
    <lineage>
        <taxon>Bacteria</taxon>
        <taxon>Bacillati</taxon>
        <taxon>Cyanobacteriota</taxon>
        <taxon>Cyanophyceae</taxon>
        <taxon>Pseudanabaenales</taxon>
        <taxon>Pseudanabaenaceae</taxon>
        <taxon>Limnothrix</taxon>
    </lineage>
</organism>
<dbReference type="SUPFAM" id="SSF46689">
    <property type="entry name" value="Homeodomain-like"/>
    <property type="match status" value="1"/>
</dbReference>
<evidence type="ECO:0000313" key="2">
    <source>
        <dbReference type="EMBL" id="MFG3817555.1"/>
    </source>
</evidence>
<dbReference type="Proteomes" id="UP001604335">
    <property type="component" value="Unassembled WGS sequence"/>
</dbReference>
<evidence type="ECO:0000313" key="3">
    <source>
        <dbReference type="Proteomes" id="UP001604335"/>
    </source>
</evidence>
<name>A0ABW7C8S7_9CYAN</name>
<sequence length="134" mass="15047">MKAYSVDLREKIVAAHLVNQESIRKVAARFSVAKSLVQKLVKQYRTKGNLALKHRGKPRLSHLSHAEAQAQVRDLVAERPDATLKELCESFAQLTGHGVSSSAMHRCLNKLKLSRKKNSICQPSRYRKSARAES</sequence>
<accession>A0ABW7C8S7</accession>
<dbReference type="InterPro" id="IPR009057">
    <property type="entry name" value="Homeodomain-like_sf"/>
</dbReference>